<name>A0A1W6LME4_9BACT</name>
<reference evidence="2" key="1">
    <citation type="submission" date="2017-04" db="EMBL/GenBank/DDBJ databases">
        <title>Comparative genomics and description of representatives of a novel lineage of planctomycetes thriving in anoxic sediments.</title>
        <authorList>
            <person name="Spring S."/>
            <person name="Bunk B."/>
            <person name="Sproer C."/>
        </authorList>
    </citation>
    <scope>NUCLEOTIDE SEQUENCE [LARGE SCALE GENOMIC DNA]</scope>
    <source>
        <strain evidence="2">ST-PulAB-D4</strain>
    </source>
</reference>
<keyword evidence="2" id="KW-1185">Reference proteome</keyword>
<dbReference type="Proteomes" id="UP000193334">
    <property type="component" value="Chromosome"/>
</dbReference>
<proteinExistence type="predicted"/>
<dbReference type="RefSeq" id="WP_085755588.1">
    <property type="nucleotide sequence ID" value="NZ_CP021023.1"/>
</dbReference>
<dbReference type="STRING" id="1941349.STSP1_01306"/>
<evidence type="ECO:0000313" key="1">
    <source>
        <dbReference type="EMBL" id="ARN56913.1"/>
    </source>
</evidence>
<dbReference type="AlphaFoldDB" id="A0A1W6LME4"/>
<protein>
    <submittedName>
        <fullName evidence="1">Uncharacterized protein</fullName>
    </submittedName>
</protein>
<sequence>MFFESGNFNKKHLPERYRCVSIDCLFGNGVVNPAVLIKKANAGGWSFVPAHSSHAAQTYTGCLLDGKGNILDWLDICIQQFGWTNVSREFIGNNNIDHNWQSWAESILQQDETSFSSGFEFKNPSPLFIDLEKQVSILAQDSQGNALSLCRDDKSLKDNSQNPYCEGLDRWLIKGDSKELVCVVDNRGKLIDYRKVLGKLGFEDSSRYLPFNLPCGHILIRKRLPISFEDALRVLDGLEPENQESKSFWNMNLSLSGVSSLENSELYLQGGAEYQKSIEVLHLKLLFIGQMFDSLLVFFESAKKPHLGLDGESWKFDINFSKSFPALWTLSPKLAAVSKSMSSKEIGSALRFYVPLGTKDISLYKPALMDKYASGKLKIRIFDVKEKSGRFQVNGLIEEEADFDSFNAVVLRLQIPLNKPLEFYAKVFKSRKYPGRWELVSESLSLDEDTLSSLSGFSGIQLTGCSYEAWPYTGLACDCYSMALTAMRMFYSLEIDTSEILASFLSLCSRLDNSEGGLRDNILNELRSNPGWLKKLPVKGLDKSLECPILLELWTDIFVVIAKLLPEAVEESVKYSEDILSWNPGKILEPYVNQFKALAKKSRLLIVANWERNNLVRESIRQLELD</sequence>
<dbReference type="KEGG" id="pbp:STSP1_01306"/>
<accession>A0A1W6LME4</accession>
<evidence type="ECO:0000313" key="2">
    <source>
        <dbReference type="Proteomes" id="UP000193334"/>
    </source>
</evidence>
<organism evidence="1 2">
    <name type="scientific">Sedimentisphaera salicampi</name>
    <dbReference type="NCBI Taxonomy" id="1941349"/>
    <lineage>
        <taxon>Bacteria</taxon>
        <taxon>Pseudomonadati</taxon>
        <taxon>Planctomycetota</taxon>
        <taxon>Phycisphaerae</taxon>
        <taxon>Sedimentisphaerales</taxon>
        <taxon>Sedimentisphaeraceae</taxon>
        <taxon>Sedimentisphaera</taxon>
    </lineage>
</organism>
<dbReference type="EMBL" id="CP021023">
    <property type="protein sequence ID" value="ARN56913.1"/>
    <property type="molecule type" value="Genomic_DNA"/>
</dbReference>
<gene>
    <name evidence="1" type="ORF">STSP1_01306</name>
</gene>